<dbReference type="PANTHER" id="PTHR30634:SF14">
    <property type="match status" value="1"/>
</dbReference>
<sequence>MTAAVTLLGIRHHGPGSARAVVRALADLAPDLVLIEGPPEADALVSWAAEDTMVPPVALLAYATDDAARAAFWPFAVFSPEWQAIRHAVEAGVPVRFCDLPAAHQFAAEPTRRRGRTEDPLGTLAQLAGYDDAERWWDEMIEHGRHGEPPFEVIAEAMGALREEHQDTDERERQREAYMRQVIRKSQKDGYERIAVVCGAWHVPALGQPFPPATHDQKVLKGLPKRKVACTWVPWTHSRLATTSGYGAGITSPGWYHHLFTATDHITARWLTDVARVLRAEDLPVSSAHVIEAVRLADTLAALRGRAVAGLSEVTEATRAVLCGGDELQLDLVTRRLVVGERLGEVPEGTPQAPVAADLTAQARRLRLKRDPQERELDLDLRDTNGAERSKLLHRLRILGVDWGVPAISARRSKGTFRETWSLAWEPAFEVDLVAAGVHGTSVVAAATSVVRSRTTGESSLPDITGAIEDCLLADLVDALPVALAALDTRAAADADAAALMGALPPLARAARYGDVRGTDTAALTAVSERILTRVCAGLPRAAHGLDDQAAEELCALVDGVHEATGLLGEAATAQWLDALAAVAARDFAPPLLAGRVTRLLHDADRVVTDEVALRLGRELTAGVAPAAAAAYIEGFFAGGALLLIHDDALLDVLDRWLAGIACEQFAQVLPLLRRTFGAFAGPERRTIGERAARRGSGVPAVVAELDEERAAAAVPVLATLLGVR</sequence>
<comment type="caution">
    <text evidence="1">The sequence shown here is derived from an EMBL/GenBank/DDBJ whole genome shotgun (WGS) entry which is preliminary data.</text>
</comment>
<reference evidence="1 2" key="1">
    <citation type="submission" date="2020-06" db="EMBL/GenBank/DDBJ databases">
        <title>Actinokineospora xiongansis sp. nov., isolated from soil of Baiyangdian.</title>
        <authorList>
            <person name="Zhang X."/>
        </authorList>
    </citation>
    <scope>NUCLEOTIDE SEQUENCE [LARGE SCALE GENOMIC DNA]</scope>
    <source>
        <strain evidence="1 2">HBU206404</strain>
    </source>
</reference>
<dbReference type="EMBL" id="JABVED010000017">
    <property type="protein sequence ID" value="MBC6450517.1"/>
    <property type="molecule type" value="Genomic_DNA"/>
</dbReference>
<gene>
    <name evidence="1" type="ORF">GPZ80_25480</name>
</gene>
<dbReference type="InterPro" id="IPR043737">
    <property type="entry name" value="DUF5682"/>
</dbReference>
<dbReference type="Pfam" id="PF18934">
    <property type="entry name" value="DUF5682"/>
    <property type="match status" value="1"/>
</dbReference>
<organism evidence="1 2">
    <name type="scientific">Actinokineospora xionganensis</name>
    <dbReference type="NCBI Taxonomy" id="2684470"/>
    <lineage>
        <taxon>Bacteria</taxon>
        <taxon>Bacillati</taxon>
        <taxon>Actinomycetota</taxon>
        <taxon>Actinomycetes</taxon>
        <taxon>Pseudonocardiales</taxon>
        <taxon>Pseudonocardiaceae</taxon>
        <taxon>Actinokineospora</taxon>
    </lineage>
</organism>
<evidence type="ECO:0000313" key="1">
    <source>
        <dbReference type="EMBL" id="MBC6450517.1"/>
    </source>
</evidence>
<dbReference type="Proteomes" id="UP000734823">
    <property type="component" value="Unassembled WGS sequence"/>
</dbReference>
<name>A0ABR7LDY3_9PSEU</name>
<dbReference type="RefSeq" id="WP_187223618.1">
    <property type="nucleotide sequence ID" value="NZ_JABVED010000017.1"/>
</dbReference>
<proteinExistence type="predicted"/>
<protein>
    <submittedName>
        <fullName evidence="1">Uncharacterized protein</fullName>
    </submittedName>
</protein>
<dbReference type="PANTHER" id="PTHR30634">
    <property type="entry name" value="OUTER MEMBRANE LOLAB LIPOPROTEIN INSERTION APPARATUS"/>
    <property type="match status" value="1"/>
</dbReference>
<evidence type="ECO:0000313" key="2">
    <source>
        <dbReference type="Proteomes" id="UP000734823"/>
    </source>
</evidence>
<accession>A0ABR7LDY3</accession>
<keyword evidence="2" id="KW-1185">Reference proteome</keyword>
<dbReference type="InterPro" id="IPR050458">
    <property type="entry name" value="LolB"/>
</dbReference>